<dbReference type="OrthoDB" id="1441013at2"/>
<proteinExistence type="predicted"/>
<dbReference type="EMBL" id="FOVI01000018">
    <property type="protein sequence ID" value="SFO05510.1"/>
    <property type="molecule type" value="Genomic_DNA"/>
</dbReference>
<gene>
    <name evidence="1" type="ORF">SAMN05421741_11854</name>
</gene>
<name>A0A1I5E2J5_9FLAO</name>
<accession>A0A1I5E2J5</accession>
<reference evidence="2" key="1">
    <citation type="submission" date="2016-10" db="EMBL/GenBank/DDBJ databases">
        <authorList>
            <person name="Varghese N."/>
            <person name="Submissions S."/>
        </authorList>
    </citation>
    <scope>NUCLEOTIDE SEQUENCE [LARGE SCALE GENOMIC DNA]</scope>
    <source>
        <strain evidence="2">DS-12</strain>
    </source>
</reference>
<dbReference type="AlphaFoldDB" id="A0A1I5E2J5"/>
<evidence type="ECO:0000313" key="2">
    <source>
        <dbReference type="Proteomes" id="UP000199036"/>
    </source>
</evidence>
<organism evidence="1 2">
    <name type="scientific">Paenimyroides ummariense</name>
    <dbReference type="NCBI Taxonomy" id="913024"/>
    <lineage>
        <taxon>Bacteria</taxon>
        <taxon>Pseudomonadati</taxon>
        <taxon>Bacteroidota</taxon>
        <taxon>Flavobacteriia</taxon>
        <taxon>Flavobacteriales</taxon>
        <taxon>Flavobacteriaceae</taxon>
        <taxon>Paenimyroides</taxon>
    </lineage>
</organism>
<dbReference type="Proteomes" id="UP000199036">
    <property type="component" value="Unassembled WGS sequence"/>
</dbReference>
<evidence type="ECO:0000313" key="1">
    <source>
        <dbReference type="EMBL" id="SFO05510.1"/>
    </source>
</evidence>
<sequence length="141" mass="16508">MEKFMFQDRSPKDREQLLRDNATKVESRTYLRALDPAEVIELQNAYTQKAIELSAADDELKMHRENYKAIAKPLKVEMAQIIQGVRTSSEEVTEEVFLLADMDEQMMCYYNRLGELVYSRPLMQNEKQYSITDNFKVVKNG</sequence>
<keyword evidence="2" id="KW-1185">Reference proteome</keyword>
<protein>
    <submittedName>
        <fullName evidence="1">Uncharacterized protein</fullName>
    </submittedName>
</protein>
<dbReference type="RefSeq" id="WP_091524694.1">
    <property type="nucleotide sequence ID" value="NZ_FOVI01000018.1"/>
</dbReference>
<dbReference type="STRING" id="913024.SAMN05421741_11854"/>